<reference evidence="4 5" key="1">
    <citation type="submission" date="2019-06" db="EMBL/GenBank/DDBJ databases">
        <title>Sequencing the genomes of 1000 actinobacteria strains.</title>
        <authorList>
            <person name="Klenk H.-P."/>
        </authorList>
    </citation>
    <scope>NUCLEOTIDE SEQUENCE [LARGE SCALE GENOMIC DNA]</scope>
    <source>
        <strain evidence="4 5">DSM 24617</strain>
    </source>
</reference>
<dbReference type="InterPro" id="IPR036663">
    <property type="entry name" value="Fumarylacetoacetase_C_sf"/>
</dbReference>
<dbReference type="Gene3D" id="3.90.850.10">
    <property type="entry name" value="Fumarylacetoacetase-like, C-terminal domain"/>
    <property type="match status" value="1"/>
</dbReference>
<evidence type="ECO:0000256" key="1">
    <source>
        <dbReference type="ARBA" id="ARBA00010211"/>
    </source>
</evidence>
<dbReference type="PANTHER" id="PTHR42796">
    <property type="entry name" value="FUMARYLACETOACETATE HYDROLASE DOMAIN-CONTAINING PROTEIN 2A-RELATED"/>
    <property type="match status" value="1"/>
</dbReference>
<proteinExistence type="inferred from homology"/>
<sequence>MRLANLGGRAALITTDGRALDVHKASDGRLGPDLRAVYESWAQLRDWAQEAPLDDAVPYDAADLGAPSPEPRQILAIGLNYGAHAKESGFDSPTGLPPVFPKFLSSLSGPVTEVTLPEGGNTDWEVELVAVIGRTASQVSEDDAWDHVAGLTVGQDISERVIQLAGPAPQFGLGKSYPGFAPTGPWLVTPDELPDRDDLRLTCSLDGEVVQDGRTADLLVPVPRLVAELSRVVTLYPGDLVFTGTPDGVGLGRSPQRFIRPGEVLVSTIEGIGELRQTFVAAVDGKDAS</sequence>
<dbReference type="OrthoDB" id="9805307at2"/>
<name>A0A542X9K0_9MICO</name>
<comment type="caution">
    <text evidence="4">The sequence shown here is derived from an EMBL/GenBank/DDBJ whole genome shotgun (WGS) entry which is preliminary data.</text>
</comment>
<organism evidence="4 5">
    <name type="scientific">Barrientosiimonas humi</name>
    <dbReference type="NCBI Taxonomy" id="999931"/>
    <lineage>
        <taxon>Bacteria</taxon>
        <taxon>Bacillati</taxon>
        <taxon>Actinomycetota</taxon>
        <taxon>Actinomycetes</taxon>
        <taxon>Micrococcales</taxon>
        <taxon>Dermacoccaceae</taxon>
        <taxon>Barrientosiimonas</taxon>
    </lineage>
</organism>
<evidence type="ECO:0000259" key="3">
    <source>
        <dbReference type="Pfam" id="PF01557"/>
    </source>
</evidence>
<dbReference type="SUPFAM" id="SSF56529">
    <property type="entry name" value="FAH"/>
    <property type="match status" value="1"/>
</dbReference>
<accession>A0A542X9K0</accession>
<dbReference type="Pfam" id="PF01557">
    <property type="entry name" value="FAA_hydrolase"/>
    <property type="match status" value="1"/>
</dbReference>
<evidence type="ECO:0000313" key="4">
    <source>
        <dbReference type="EMBL" id="TQL32513.1"/>
    </source>
</evidence>
<evidence type="ECO:0000256" key="2">
    <source>
        <dbReference type="ARBA" id="ARBA00022723"/>
    </source>
</evidence>
<keyword evidence="2" id="KW-0479">Metal-binding</keyword>
<keyword evidence="5" id="KW-1185">Reference proteome</keyword>
<dbReference type="GO" id="GO:0003824">
    <property type="term" value="F:catalytic activity"/>
    <property type="evidence" value="ECO:0007669"/>
    <property type="project" value="InterPro"/>
</dbReference>
<gene>
    <name evidence="4" type="ORF">FB554_0639</name>
</gene>
<dbReference type="RefSeq" id="WP_142004598.1">
    <property type="nucleotide sequence ID" value="NZ_CAJTBP010000001.1"/>
</dbReference>
<dbReference type="AlphaFoldDB" id="A0A542X9K0"/>
<dbReference type="Proteomes" id="UP000318336">
    <property type="component" value="Unassembled WGS sequence"/>
</dbReference>
<dbReference type="GO" id="GO:0044281">
    <property type="term" value="P:small molecule metabolic process"/>
    <property type="evidence" value="ECO:0007669"/>
    <property type="project" value="UniProtKB-ARBA"/>
</dbReference>
<evidence type="ECO:0000313" key="5">
    <source>
        <dbReference type="Proteomes" id="UP000318336"/>
    </source>
</evidence>
<dbReference type="InterPro" id="IPR051121">
    <property type="entry name" value="FAH"/>
</dbReference>
<comment type="similarity">
    <text evidence="1">Belongs to the FAH family.</text>
</comment>
<feature type="domain" description="Fumarylacetoacetase-like C-terminal" evidence="3">
    <location>
        <begin position="74"/>
        <end position="279"/>
    </location>
</feature>
<dbReference type="GO" id="GO:0046872">
    <property type="term" value="F:metal ion binding"/>
    <property type="evidence" value="ECO:0007669"/>
    <property type="project" value="UniProtKB-KW"/>
</dbReference>
<dbReference type="PANTHER" id="PTHR42796:SF4">
    <property type="entry name" value="FUMARYLACETOACETATE HYDROLASE DOMAIN-CONTAINING PROTEIN 2A"/>
    <property type="match status" value="1"/>
</dbReference>
<dbReference type="InterPro" id="IPR011234">
    <property type="entry name" value="Fumarylacetoacetase-like_C"/>
</dbReference>
<protein>
    <submittedName>
        <fullName evidence="4">2-keto-4-pentenoate hydratase/2-oxohepta-3-ene-1,7-dioic acid hydratase in catechol pathway</fullName>
    </submittedName>
</protein>
<dbReference type="EMBL" id="VFOK01000001">
    <property type="protein sequence ID" value="TQL32513.1"/>
    <property type="molecule type" value="Genomic_DNA"/>
</dbReference>